<feature type="domain" description="Fibrinogen C-terminal" evidence="3">
    <location>
        <begin position="94"/>
        <end position="305"/>
    </location>
</feature>
<evidence type="ECO:0000313" key="4">
    <source>
        <dbReference type="EMBL" id="KAK7090351.1"/>
    </source>
</evidence>
<keyword evidence="2" id="KW-0732">Signal</keyword>
<comment type="caution">
    <text evidence="4">The sequence shown here is derived from an EMBL/GenBank/DDBJ whole genome shotgun (WGS) entry which is preliminary data.</text>
</comment>
<dbReference type="GO" id="GO:0005615">
    <property type="term" value="C:extracellular space"/>
    <property type="evidence" value="ECO:0007669"/>
    <property type="project" value="TreeGrafter"/>
</dbReference>
<dbReference type="CDD" id="cd00087">
    <property type="entry name" value="FReD"/>
    <property type="match status" value="1"/>
</dbReference>
<reference evidence="4 5" key="1">
    <citation type="submission" date="2024-02" db="EMBL/GenBank/DDBJ databases">
        <title>Chromosome-scale genome assembly of the rough periwinkle Littorina saxatilis.</title>
        <authorList>
            <person name="De Jode A."/>
            <person name="Faria R."/>
            <person name="Formenti G."/>
            <person name="Sims Y."/>
            <person name="Smith T.P."/>
            <person name="Tracey A."/>
            <person name="Wood J.M.D."/>
            <person name="Zagrodzka Z.B."/>
            <person name="Johannesson K."/>
            <person name="Butlin R.K."/>
            <person name="Leder E.H."/>
        </authorList>
    </citation>
    <scope>NUCLEOTIDE SEQUENCE [LARGE SCALE GENOMIC DNA]</scope>
    <source>
        <strain evidence="4">Snail1</strain>
        <tissue evidence="4">Muscle</tissue>
    </source>
</reference>
<dbReference type="SUPFAM" id="SSF56496">
    <property type="entry name" value="Fibrinogen C-terminal domain-like"/>
    <property type="match status" value="1"/>
</dbReference>
<dbReference type="FunFam" id="3.90.215.10:FF:000001">
    <property type="entry name" value="Tenascin isoform 1"/>
    <property type="match status" value="1"/>
</dbReference>
<dbReference type="NCBIfam" id="NF040941">
    <property type="entry name" value="GGGWT_bact"/>
    <property type="match status" value="1"/>
</dbReference>
<feature type="signal peptide" evidence="2">
    <location>
        <begin position="1"/>
        <end position="19"/>
    </location>
</feature>
<gene>
    <name evidence="4" type="ORF">V1264_010160</name>
</gene>
<dbReference type="SUPFAM" id="SSF57414">
    <property type="entry name" value="Hairpin loop containing domain-like"/>
    <property type="match status" value="1"/>
</dbReference>
<name>A0AAN9ANZ5_9CAEN</name>
<evidence type="ECO:0000313" key="5">
    <source>
        <dbReference type="Proteomes" id="UP001374579"/>
    </source>
</evidence>
<accession>A0AAN9ANZ5</accession>
<evidence type="ECO:0000259" key="3">
    <source>
        <dbReference type="PROSITE" id="PS51406"/>
    </source>
</evidence>
<evidence type="ECO:0000256" key="2">
    <source>
        <dbReference type="SAM" id="SignalP"/>
    </source>
</evidence>
<dbReference type="Gene3D" id="3.90.215.10">
    <property type="entry name" value="Gamma Fibrinogen, chain A, domain 1"/>
    <property type="match status" value="1"/>
</dbReference>
<protein>
    <recommendedName>
        <fullName evidence="3">Fibrinogen C-terminal domain-containing protein</fullName>
    </recommendedName>
</protein>
<dbReference type="Pfam" id="PF00147">
    <property type="entry name" value="Fibrinogen_C"/>
    <property type="match status" value="1"/>
</dbReference>
<feature type="chain" id="PRO_5042964945" description="Fibrinogen C-terminal domain-containing protein" evidence="2">
    <location>
        <begin position="20"/>
        <end position="305"/>
    </location>
</feature>
<dbReference type="EMBL" id="JBAMIC010000024">
    <property type="protein sequence ID" value="KAK7090351.1"/>
    <property type="molecule type" value="Genomic_DNA"/>
</dbReference>
<dbReference type="InterPro" id="IPR002181">
    <property type="entry name" value="Fibrinogen_a/b/g_C_dom"/>
</dbReference>
<keyword evidence="1" id="KW-1015">Disulfide bond</keyword>
<proteinExistence type="predicted"/>
<dbReference type="Proteomes" id="UP001374579">
    <property type="component" value="Unassembled WGS sequence"/>
</dbReference>
<dbReference type="SMART" id="SM00186">
    <property type="entry name" value="FBG"/>
    <property type="match status" value="1"/>
</dbReference>
<dbReference type="PANTHER" id="PTHR19143">
    <property type="entry name" value="FIBRINOGEN/TENASCIN/ANGIOPOEITIN"/>
    <property type="match status" value="1"/>
</dbReference>
<dbReference type="PANTHER" id="PTHR19143:SF458">
    <property type="entry name" value="FIBRINOGEN C-TERMINAL DOMAIN-CONTAINING PROTEIN-RELATED"/>
    <property type="match status" value="1"/>
</dbReference>
<dbReference type="InterPro" id="IPR014716">
    <property type="entry name" value="Fibrinogen_a/b/g_C_1"/>
</dbReference>
<dbReference type="InterPro" id="IPR050373">
    <property type="entry name" value="Fibrinogen_C-term_domain"/>
</dbReference>
<dbReference type="PROSITE" id="PS51406">
    <property type="entry name" value="FIBRINOGEN_C_2"/>
    <property type="match status" value="1"/>
</dbReference>
<dbReference type="AlphaFoldDB" id="A0AAN9ANZ5"/>
<sequence>MMSLVILLAANWNIGGATGTQRSQMYTNAGHNDKAFTEDNVFESPAKTALHCALMCNQQDSCMAFTFDDKVCRGHATVMTSHSPSGPAPGARSFFQNNGQKNCREETKSGVATVYPDNSTPLQVYCDQATDGGGWTVFQRRQDGSVDFYRDWASYQKGFGDPSGEFWLGLDALNTLTSRQTYELRVDLMKWEGTKGYATYSNFSISDSSDNYRLNYDNFTGGNAGDSLYGRHLGQQFSTKDRDHTTFNCAQRFHGAWWYKDCHHSNLNAEYKNSSRAPNMDGLHWYAFARNYDSMKFAEMKLRPT</sequence>
<evidence type="ECO:0000256" key="1">
    <source>
        <dbReference type="ARBA" id="ARBA00023157"/>
    </source>
</evidence>
<organism evidence="4 5">
    <name type="scientific">Littorina saxatilis</name>
    <dbReference type="NCBI Taxonomy" id="31220"/>
    <lineage>
        <taxon>Eukaryota</taxon>
        <taxon>Metazoa</taxon>
        <taxon>Spiralia</taxon>
        <taxon>Lophotrochozoa</taxon>
        <taxon>Mollusca</taxon>
        <taxon>Gastropoda</taxon>
        <taxon>Caenogastropoda</taxon>
        <taxon>Littorinimorpha</taxon>
        <taxon>Littorinoidea</taxon>
        <taxon>Littorinidae</taxon>
        <taxon>Littorina</taxon>
    </lineage>
</organism>
<dbReference type="InterPro" id="IPR036056">
    <property type="entry name" value="Fibrinogen-like_C"/>
</dbReference>
<keyword evidence="5" id="KW-1185">Reference proteome</keyword>